<organism evidence="3 4">
    <name type="scientific">Actinomycetospora corticicola</name>
    <dbReference type="NCBI Taxonomy" id="663602"/>
    <lineage>
        <taxon>Bacteria</taxon>
        <taxon>Bacillati</taxon>
        <taxon>Actinomycetota</taxon>
        <taxon>Actinomycetes</taxon>
        <taxon>Pseudonocardiales</taxon>
        <taxon>Pseudonocardiaceae</taxon>
        <taxon>Actinomycetospora</taxon>
    </lineage>
</organism>
<feature type="domain" description="Outer membrane channel protein CpnT-like N-terminal" evidence="2">
    <location>
        <begin position="10"/>
        <end position="139"/>
    </location>
</feature>
<reference evidence="3 4" key="1">
    <citation type="submission" date="2020-07" db="EMBL/GenBank/DDBJ databases">
        <title>Sequencing the genomes of 1000 actinobacteria strains.</title>
        <authorList>
            <person name="Klenk H.-P."/>
        </authorList>
    </citation>
    <scope>NUCLEOTIDE SEQUENCE [LARGE SCALE GENOMIC DNA]</scope>
    <source>
        <strain evidence="3 4">DSM 45772</strain>
    </source>
</reference>
<keyword evidence="4" id="KW-1185">Reference proteome</keyword>
<feature type="transmembrane region" description="Helical" evidence="1">
    <location>
        <begin position="125"/>
        <end position="144"/>
    </location>
</feature>
<dbReference type="Proteomes" id="UP000535890">
    <property type="component" value="Unassembled WGS sequence"/>
</dbReference>
<feature type="transmembrane region" description="Helical" evidence="1">
    <location>
        <begin position="151"/>
        <end position="171"/>
    </location>
</feature>
<dbReference type="AlphaFoldDB" id="A0A7Y9DRH6"/>
<dbReference type="Pfam" id="PF25547">
    <property type="entry name" value="WXG100_2"/>
    <property type="match status" value="1"/>
</dbReference>
<dbReference type="EMBL" id="JACCBN010000001">
    <property type="protein sequence ID" value="NYD34114.1"/>
    <property type="molecule type" value="Genomic_DNA"/>
</dbReference>
<dbReference type="Gene3D" id="1.10.287.1060">
    <property type="entry name" value="ESAT-6-like"/>
    <property type="match status" value="1"/>
</dbReference>
<dbReference type="InterPro" id="IPR057746">
    <property type="entry name" value="CpnT-like_N"/>
</dbReference>
<keyword evidence="1" id="KW-1133">Transmembrane helix</keyword>
<keyword evidence="1" id="KW-0472">Membrane</keyword>
<comment type="caution">
    <text evidence="3">The sequence shown here is derived from an EMBL/GenBank/DDBJ whole genome shotgun (WGS) entry which is preliminary data.</text>
</comment>
<evidence type="ECO:0000313" key="3">
    <source>
        <dbReference type="EMBL" id="NYD34114.1"/>
    </source>
</evidence>
<sequence>MMDVVEEVGLWWPAADPDRLRTAAAAWERAGAELDRAREVGWSGTAQARASWAGAAADRFGVTWTAHEAALRDDAAGCRALGVALTRFADAVDDARARVTELAVTAGATIVAGVGLAWLTFGTSAAAAAGVSAGLVAAAAAIGVELSATAAAILGGVVVGAVFGAVEAAAVDLAIAQPLRVEAFGRGGYSLDEVGGAATLGGVFGGVLGGISGGLAGAAGRPAPGATPGTAPGAAPSGLADDLAALDSRISAALDPSSRGALGPLFRPGVHESPGAAFSPEQVPTARLLESEGLSVHARTDAGALVRADAGDRGRFVELTVPEVSSASSVEAAVLEGSGRLARQGGGDLVVDGRMIALDVDEAGKGLLAAVLRAKAEGLELPTSIRFVFDEGSIFWP</sequence>
<gene>
    <name evidence="3" type="ORF">BJ983_000216</name>
</gene>
<name>A0A7Y9DRH6_9PSEU</name>
<dbReference type="RefSeq" id="WP_179792100.1">
    <property type="nucleotide sequence ID" value="NZ_BAABHP010000012.1"/>
</dbReference>
<accession>A0A7Y9DRH6</accession>
<protein>
    <submittedName>
        <fullName evidence="3">Uncharacterized protein YukE</fullName>
    </submittedName>
</protein>
<keyword evidence="1" id="KW-0812">Transmembrane</keyword>
<evidence type="ECO:0000259" key="2">
    <source>
        <dbReference type="Pfam" id="PF25547"/>
    </source>
</evidence>
<evidence type="ECO:0000256" key="1">
    <source>
        <dbReference type="SAM" id="Phobius"/>
    </source>
</evidence>
<feature type="transmembrane region" description="Helical" evidence="1">
    <location>
        <begin position="102"/>
        <end position="119"/>
    </location>
</feature>
<evidence type="ECO:0000313" key="4">
    <source>
        <dbReference type="Proteomes" id="UP000535890"/>
    </source>
</evidence>
<proteinExistence type="predicted"/>